<dbReference type="Proteomes" id="UP000596092">
    <property type="component" value="Chromosome"/>
</dbReference>
<evidence type="ECO:0000259" key="3">
    <source>
        <dbReference type="Pfam" id="PF25876"/>
    </source>
</evidence>
<dbReference type="InterPro" id="IPR058625">
    <property type="entry name" value="MdtA-like_BSH"/>
</dbReference>
<feature type="domain" description="Multidrug resistance protein MdtA-like barrel-sandwich hybrid" evidence="4">
    <location>
        <begin position="64"/>
        <end position="207"/>
    </location>
</feature>
<dbReference type="InterPro" id="IPR058624">
    <property type="entry name" value="MdtA-like_HH"/>
</dbReference>
<gene>
    <name evidence="7" type="ORF">HP555_13150</name>
</gene>
<dbReference type="InterPro" id="IPR058626">
    <property type="entry name" value="MdtA-like_b-barrel"/>
</dbReference>
<evidence type="ECO:0000313" key="7">
    <source>
        <dbReference type="EMBL" id="QQG66745.1"/>
    </source>
</evidence>
<evidence type="ECO:0000259" key="5">
    <source>
        <dbReference type="Pfam" id="PF25944"/>
    </source>
</evidence>
<dbReference type="Gene3D" id="2.40.50.100">
    <property type="match status" value="1"/>
</dbReference>
<reference evidence="7 8" key="1">
    <citation type="submission" date="2020-05" db="EMBL/GenBank/DDBJ databases">
        <title>Complete genome of Desulfobulbus oligotrophicus.</title>
        <authorList>
            <person name="Podar M."/>
        </authorList>
    </citation>
    <scope>NUCLEOTIDE SEQUENCE [LARGE SCALE GENOMIC DNA]</scope>
    <source>
        <strain evidence="7 8">Prop6</strain>
    </source>
</reference>
<dbReference type="PANTHER" id="PTHR30158">
    <property type="entry name" value="ACRA/E-RELATED COMPONENT OF DRUG EFFLUX TRANSPORTER"/>
    <property type="match status" value="1"/>
</dbReference>
<protein>
    <submittedName>
        <fullName evidence="7">Efflux RND transporter periplasmic adaptor subunit</fullName>
    </submittedName>
</protein>
<feature type="domain" description="Multidrug resistance protein MdtA-like C-terminal permuted SH3" evidence="6">
    <location>
        <begin position="306"/>
        <end position="367"/>
    </location>
</feature>
<dbReference type="AlphaFoldDB" id="A0A7T5VF23"/>
<evidence type="ECO:0000256" key="1">
    <source>
        <dbReference type="ARBA" id="ARBA00004196"/>
    </source>
</evidence>
<evidence type="ECO:0000256" key="2">
    <source>
        <dbReference type="ARBA" id="ARBA00009477"/>
    </source>
</evidence>
<accession>A0A7T5VF23</accession>
<dbReference type="NCBIfam" id="TIGR01730">
    <property type="entry name" value="RND_mfp"/>
    <property type="match status" value="1"/>
</dbReference>
<feature type="domain" description="Multidrug resistance protein MdtA-like alpha-helical hairpin" evidence="3">
    <location>
        <begin position="106"/>
        <end position="174"/>
    </location>
</feature>
<dbReference type="GO" id="GO:0005886">
    <property type="term" value="C:plasma membrane"/>
    <property type="evidence" value="ECO:0007669"/>
    <property type="project" value="TreeGrafter"/>
</dbReference>
<dbReference type="Pfam" id="PF25876">
    <property type="entry name" value="HH_MFP_RND"/>
    <property type="match status" value="1"/>
</dbReference>
<dbReference type="RefSeq" id="WP_199263029.1">
    <property type="nucleotide sequence ID" value="NZ_CP054140.1"/>
</dbReference>
<dbReference type="KEGG" id="dog:HP555_13150"/>
<comment type="similarity">
    <text evidence="2">Belongs to the membrane fusion protein (MFP) (TC 8.A.1) family.</text>
</comment>
<organism evidence="7 8">
    <name type="scientific">Desulfobulbus oligotrophicus</name>
    <dbReference type="NCBI Taxonomy" id="1909699"/>
    <lineage>
        <taxon>Bacteria</taxon>
        <taxon>Pseudomonadati</taxon>
        <taxon>Thermodesulfobacteriota</taxon>
        <taxon>Desulfobulbia</taxon>
        <taxon>Desulfobulbales</taxon>
        <taxon>Desulfobulbaceae</taxon>
        <taxon>Desulfobulbus</taxon>
    </lineage>
</organism>
<dbReference type="SUPFAM" id="SSF111369">
    <property type="entry name" value="HlyD-like secretion proteins"/>
    <property type="match status" value="1"/>
</dbReference>
<dbReference type="Pfam" id="PF25967">
    <property type="entry name" value="RND-MFP_C"/>
    <property type="match status" value="1"/>
</dbReference>
<dbReference type="Gene3D" id="1.10.287.470">
    <property type="entry name" value="Helix hairpin bin"/>
    <property type="match status" value="1"/>
</dbReference>
<proteinExistence type="inferred from homology"/>
<dbReference type="Pfam" id="PF25917">
    <property type="entry name" value="BSH_RND"/>
    <property type="match status" value="1"/>
</dbReference>
<dbReference type="GO" id="GO:0022857">
    <property type="term" value="F:transmembrane transporter activity"/>
    <property type="evidence" value="ECO:0007669"/>
    <property type="project" value="InterPro"/>
</dbReference>
<feature type="domain" description="Multidrug resistance protein MdtA-like beta-barrel" evidence="5">
    <location>
        <begin position="211"/>
        <end position="300"/>
    </location>
</feature>
<dbReference type="PANTHER" id="PTHR30158:SF3">
    <property type="entry name" value="MULTIDRUG EFFLUX PUMP SUBUNIT ACRA-RELATED"/>
    <property type="match status" value="1"/>
</dbReference>
<evidence type="ECO:0000259" key="6">
    <source>
        <dbReference type="Pfam" id="PF25967"/>
    </source>
</evidence>
<dbReference type="Gene3D" id="2.40.30.170">
    <property type="match status" value="1"/>
</dbReference>
<name>A0A7T5VF23_9BACT</name>
<keyword evidence="8" id="KW-1185">Reference proteome</keyword>
<dbReference type="InterPro" id="IPR006143">
    <property type="entry name" value="RND_pump_MFP"/>
</dbReference>
<comment type="subcellular location">
    <subcellularLocation>
        <location evidence="1">Cell envelope</location>
    </subcellularLocation>
</comment>
<dbReference type="GO" id="GO:0046677">
    <property type="term" value="P:response to antibiotic"/>
    <property type="evidence" value="ECO:0007669"/>
    <property type="project" value="TreeGrafter"/>
</dbReference>
<dbReference type="EMBL" id="CP054140">
    <property type="protein sequence ID" value="QQG66745.1"/>
    <property type="molecule type" value="Genomic_DNA"/>
</dbReference>
<dbReference type="PROSITE" id="PS51257">
    <property type="entry name" value="PROKAR_LIPOPROTEIN"/>
    <property type="match status" value="1"/>
</dbReference>
<dbReference type="InterPro" id="IPR058627">
    <property type="entry name" value="MdtA-like_C"/>
</dbReference>
<dbReference type="GO" id="GO:0030313">
    <property type="term" value="C:cell envelope"/>
    <property type="evidence" value="ECO:0007669"/>
    <property type="project" value="UniProtKB-SubCell"/>
</dbReference>
<evidence type="ECO:0000259" key="4">
    <source>
        <dbReference type="Pfam" id="PF25917"/>
    </source>
</evidence>
<sequence length="399" mass="42627">MKRIVGNTMVFLSFLVFGHLLGGCKDTSQPGSGAQMPVEVDVLTVAPQGLDMVTELPGRTAAFRIAEVRPQVGGIIQKRLFTEGSEVQAGQLLYQIDPATYQAGFDSAKAALAKAEAQEHSNRLKAERYRVLVRTKAVSEQEQVEIEANWRQSVADVAAAKAALATARINLEYTRVTAPIGGRIGKSTVTEGALVTAQQANALATIQQLDPLYVDVSQSSSELLKLKKEIEAGITAQSDNGASDVRVLLEDGSEYAQPGTLEFSDVTVNPTTGTVTIRAIVPNPKLELLPGMFVRARISKGYRPEAILVPSVSLSRNSKGQSYVMVVNDKGEVDVRIVETGQNVGPQVLITRGLVIGERIVVAGLQKIRSGVPVKAVEQAKNTVAERSPAANDSLGKTE</sequence>
<evidence type="ECO:0000313" key="8">
    <source>
        <dbReference type="Proteomes" id="UP000596092"/>
    </source>
</evidence>
<dbReference type="Gene3D" id="2.40.420.20">
    <property type="match status" value="1"/>
</dbReference>
<dbReference type="FunFam" id="2.40.420.20:FF:000001">
    <property type="entry name" value="Efflux RND transporter periplasmic adaptor subunit"/>
    <property type="match status" value="1"/>
</dbReference>
<dbReference type="Pfam" id="PF25944">
    <property type="entry name" value="Beta-barrel_RND"/>
    <property type="match status" value="1"/>
</dbReference>